<dbReference type="PATRIC" id="fig|272123.3.peg.3112"/>
<accession>K9ZIB0</accession>
<evidence type="ECO:0000313" key="2">
    <source>
        <dbReference type="Proteomes" id="UP000010474"/>
    </source>
</evidence>
<protein>
    <submittedName>
        <fullName evidence="1">Uncharacterized protein</fullName>
    </submittedName>
</protein>
<dbReference type="KEGG" id="acy:Anacy_2851"/>
<dbReference type="Proteomes" id="UP000010474">
    <property type="component" value="Chromosome"/>
</dbReference>
<evidence type="ECO:0000313" key="1">
    <source>
        <dbReference type="EMBL" id="AFZ58282.1"/>
    </source>
</evidence>
<organism evidence="1 2">
    <name type="scientific">Anabaena cylindrica (strain ATCC 27899 / PCC 7122)</name>
    <dbReference type="NCBI Taxonomy" id="272123"/>
    <lineage>
        <taxon>Bacteria</taxon>
        <taxon>Bacillati</taxon>
        <taxon>Cyanobacteriota</taxon>
        <taxon>Cyanophyceae</taxon>
        <taxon>Nostocales</taxon>
        <taxon>Nostocaceae</taxon>
        <taxon>Anabaena</taxon>
    </lineage>
</organism>
<dbReference type="eggNOG" id="ENOG5030NRW">
    <property type="taxonomic scope" value="Bacteria"/>
</dbReference>
<proteinExistence type="predicted"/>
<dbReference type="AlphaFoldDB" id="K9ZIB0"/>
<dbReference type="EMBL" id="CP003659">
    <property type="protein sequence ID" value="AFZ58282.1"/>
    <property type="molecule type" value="Genomic_DNA"/>
</dbReference>
<dbReference type="STRING" id="272123.Anacy_2851"/>
<name>K9ZIB0_ANACC</name>
<dbReference type="HOGENOM" id="CLU_3076112_0_0_3"/>
<keyword evidence="2" id="KW-1185">Reference proteome</keyword>
<sequence>MEDSESAKQKTQVWQPGSALAQFGFKAAHKNFLNQKFLWKSVNHHSRWGCQN</sequence>
<gene>
    <name evidence="1" type="ordered locus">Anacy_2851</name>
</gene>
<reference evidence="2" key="1">
    <citation type="journal article" date="2013" name="Proc. Natl. Acad. Sci. U.S.A.">
        <title>Improving the coverage of the cyanobacterial phylum using diversity-driven genome sequencing.</title>
        <authorList>
            <person name="Shih P.M."/>
            <person name="Wu D."/>
            <person name="Latifi A."/>
            <person name="Axen S.D."/>
            <person name="Fewer D.P."/>
            <person name="Talla E."/>
            <person name="Calteau A."/>
            <person name="Cai F."/>
            <person name="Tandeau de Marsac N."/>
            <person name="Rippka R."/>
            <person name="Herdman M."/>
            <person name="Sivonen K."/>
            <person name="Coursin T."/>
            <person name="Laurent T."/>
            <person name="Goodwin L."/>
            <person name="Nolan M."/>
            <person name="Davenport K.W."/>
            <person name="Han C.S."/>
            <person name="Rubin E.M."/>
            <person name="Eisen J.A."/>
            <person name="Woyke T."/>
            <person name="Gugger M."/>
            <person name="Kerfeld C.A."/>
        </authorList>
    </citation>
    <scope>NUCLEOTIDE SEQUENCE [LARGE SCALE GENOMIC DNA]</scope>
    <source>
        <strain evidence="2">ATCC 27899 / PCC 7122</strain>
    </source>
</reference>